<protein>
    <submittedName>
        <fullName evidence="4">Leukocyte immunoglobulin-like receptor subfamily B member 3A</fullName>
    </submittedName>
</protein>
<accession>A0ABM2WMV4</accession>
<keyword evidence="2" id="KW-0812">Transmembrane</keyword>
<organism evidence="3 4">
    <name type="scientific">Mesocricetus auratus</name>
    <name type="common">Golden hamster</name>
    <dbReference type="NCBI Taxonomy" id="10036"/>
    <lineage>
        <taxon>Eukaryota</taxon>
        <taxon>Metazoa</taxon>
        <taxon>Chordata</taxon>
        <taxon>Craniata</taxon>
        <taxon>Vertebrata</taxon>
        <taxon>Euteleostomi</taxon>
        <taxon>Mammalia</taxon>
        <taxon>Eutheria</taxon>
        <taxon>Euarchontoglires</taxon>
        <taxon>Glires</taxon>
        <taxon>Rodentia</taxon>
        <taxon>Myomorpha</taxon>
        <taxon>Muroidea</taxon>
        <taxon>Cricetidae</taxon>
        <taxon>Cricetinae</taxon>
        <taxon>Mesocricetus</taxon>
    </lineage>
</organism>
<name>A0ABM2WMV4_MESAU</name>
<dbReference type="RefSeq" id="XP_040589768.1">
    <property type="nucleotide sequence ID" value="XM_040733834.1"/>
</dbReference>
<gene>
    <name evidence="4" type="primary">LOC121135313</name>
</gene>
<reference evidence="4" key="1">
    <citation type="submission" date="2025-08" db="UniProtKB">
        <authorList>
            <consortium name="RefSeq"/>
        </authorList>
    </citation>
    <scope>IDENTIFICATION</scope>
    <source>
        <tissue evidence="4">Liver</tissue>
    </source>
</reference>
<keyword evidence="2" id="KW-1133">Transmembrane helix</keyword>
<feature type="region of interest" description="Disordered" evidence="1">
    <location>
        <begin position="145"/>
        <end position="165"/>
    </location>
</feature>
<feature type="transmembrane region" description="Helical" evidence="2">
    <location>
        <begin position="12"/>
        <end position="33"/>
    </location>
</feature>
<evidence type="ECO:0000256" key="1">
    <source>
        <dbReference type="SAM" id="MobiDB-lite"/>
    </source>
</evidence>
<evidence type="ECO:0000313" key="3">
    <source>
        <dbReference type="Proteomes" id="UP000886700"/>
    </source>
</evidence>
<dbReference type="GeneID" id="121135313"/>
<sequence length="165" mass="18474">MSLAHRRCSGLGSYSVAVSAVFLLFLLILIIVLRKRKKSKVRKEAQKETELQFYPGASEPVTRSNPAAATQEEIVYASVEDMQPELGVEINSSDEISEELEDMTCVHPFHMTHSQEEAVSPLSLAGDVPEESTYMLLWQSLTQGPFPRTKTDDSLPTMMMPNREL</sequence>
<proteinExistence type="predicted"/>
<evidence type="ECO:0000256" key="2">
    <source>
        <dbReference type="SAM" id="Phobius"/>
    </source>
</evidence>
<keyword evidence="3" id="KW-1185">Reference proteome</keyword>
<keyword evidence="2" id="KW-0472">Membrane</keyword>
<evidence type="ECO:0000313" key="4">
    <source>
        <dbReference type="RefSeq" id="XP_040589768.1"/>
    </source>
</evidence>
<dbReference type="Proteomes" id="UP000886700">
    <property type="component" value="Unplaced"/>
</dbReference>